<evidence type="ECO:0000256" key="2">
    <source>
        <dbReference type="ARBA" id="ARBA00022723"/>
    </source>
</evidence>
<sequence length="255" mass="26935">MLRDGTITLPNDGSIVAMGEPRAEVDALLEAAGEATDPLQLSIQGLLVEAGERVILFDTGAGQAEWADGGRLPRSLQAAGVEPAQVTDVFISHLHGDHVGGLVDGDGRPAFANARVRMSEPEWAALQADEGQAALAQAIAPQVETFAPGAQDIVPGVSAVAVDGHTPGHSGYLVADGDARLLYIGDSAHHHVISVQRPRWTIQFDRDPVLAEDSREALLARLADESLMVSSPHFPFPGVGRIERRGDSFAWVPAQ</sequence>
<dbReference type="AlphaFoldDB" id="A0A5C5TYF0"/>
<keyword evidence="4" id="KW-0862">Zinc</keyword>
<evidence type="ECO:0000256" key="3">
    <source>
        <dbReference type="ARBA" id="ARBA00022801"/>
    </source>
</evidence>
<gene>
    <name evidence="6" type="ORF">FQY79_10910</name>
</gene>
<dbReference type="Pfam" id="PF00753">
    <property type="entry name" value="Lactamase_B"/>
    <property type="match status" value="1"/>
</dbReference>
<keyword evidence="3 6" id="KW-0378">Hydrolase</keyword>
<dbReference type="InterPro" id="IPR051013">
    <property type="entry name" value="MBL_superfamily_lactonases"/>
</dbReference>
<name>A0A5C5TYF0_9GAMM</name>
<dbReference type="CDD" id="cd07720">
    <property type="entry name" value="OPHC2-like_MBL-fold"/>
    <property type="match status" value="1"/>
</dbReference>
<evidence type="ECO:0000256" key="1">
    <source>
        <dbReference type="ARBA" id="ARBA00007749"/>
    </source>
</evidence>
<keyword evidence="2" id="KW-0479">Metal-binding</keyword>
<organism evidence="6 7">
    <name type="scientific">Luteimonas wenzhouensis</name>
    <dbReference type="NCBI Taxonomy" id="2599615"/>
    <lineage>
        <taxon>Bacteria</taxon>
        <taxon>Pseudomonadati</taxon>
        <taxon>Pseudomonadota</taxon>
        <taxon>Gammaproteobacteria</taxon>
        <taxon>Lysobacterales</taxon>
        <taxon>Lysobacteraceae</taxon>
        <taxon>Luteimonas</taxon>
    </lineage>
</organism>
<dbReference type="Proteomes" id="UP000315949">
    <property type="component" value="Unassembled WGS sequence"/>
</dbReference>
<proteinExistence type="inferred from homology"/>
<dbReference type="SUPFAM" id="SSF56281">
    <property type="entry name" value="Metallo-hydrolase/oxidoreductase"/>
    <property type="match status" value="1"/>
</dbReference>
<feature type="domain" description="Metallo-beta-lactamase" evidence="5">
    <location>
        <begin position="42"/>
        <end position="233"/>
    </location>
</feature>
<dbReference type="Gene3D" id="3.60.15.10">
    <property type="entry name" value="Ribonuclease Z/Hydroxyacylglutathione hydrolase-like"/>
    <property type="match status" value="1"/>
</dbReference>
<comment type="caution">
    <text evidence="6">The sequence shown here is derived from an EMBL/GenBank/DDBJ whole genome shotgun (WGS) entry which is preliminary data.</text>
</comment>
<evidence type="ECO:0000256" key="4">
    <source>
        <dbReference type="ARBA" id="ARBA00022833"/>
    </source>
</evidence>
<dbReference type="SMART" id="SM00849">
    <property type="entry name" value="Lactamase_B"/>
    <property type="match status" value="1"/>
</dbReference>
<dbReference type="PANTHER" id="PTHR42978">
    <property type="entry name" value="QUORUM-QUENCHING LACTONASE YTNP-RELATED-RELATED"/>
    <property type="match status" value="1"/>
</dbReference>
<dbReference type="GO" id="GO:0046872">
    <property type="term" value="F:metal ion binding"/>
    <property type="evidence" value="ECO:0007669"/>
    <property type="project" value="UniProtKB-KW"/>
</dbReference>
<dbReference type="PANTHER" id="PTHR42978:SF6">
    <property type="entry name" value="QUORUM-QUENCHING LACTONASE YTNP-RELATED"/>
    <property type="match status" value="1"/>
</dbReference>
<keyword evidence="7" id="KW-1185">Reference proteome</keyword>
<dbReference type="EMBL" id="VOHE01000005">
    <property type="protein sequence ID" value="TWT18448.1"/>
    <property type="molecule type" value="Genomic_DNA"/>
</dbReference>
<evidence type="ECO:0000313" key="6">
    <source>
        <dbReference type="EMBL" id="TWT18448.1"/>
    </source>
</evidence>
<dbReference type="InterPro" id="IPR001279">
    <property type="entry name" value="Metallo-B-lactamas"/>
</dbReference>
<comment type="similarity">
    <text evidence="1">Belongs to the metallo-beta-lactamase superfamily.</text>
</comment>
<dbReference type="GO" id="GO:0016787">
    <property type="term" value="F:hydrolase activity"/>
    <property type="evidence" value="ECO:0007669"/>
    <property type="project" value="UniProtKB-KW"/>
</dbReference>
<evidence type="ECO:0000313" key="7">
    <source>
        <dbReference type="Proteomes" id="UP000315949"/>
    </source>
</evidence>
<protein>
    <submittedName>
        <fullName evidence="6">MBL fold metallo-hydrolase</fullName>
    </submittedName>
</protein>
<evidence type="ECO:0000259" key="5">
    <source>
        <dbReference type="SMART" id="SM00849"/>
    </source>
</evidence>
<reference evidence="6 7" key="1">
    <citation type="submission" date="2019-07" db="EMBL/GenBank/DDBJ databases">
        <title>Luteimonas sp. YD-1 nov., isolated from acidic soil.</title>
        <authorList>
            <person name="Zhou J."/>
        </authorList>
    </citation>
    <scope>NUCLEOTIDE SEQUENCE [LARGE SCALE GENOMIC DNA]</scope>
    <source>
        <strain evidence="6 7">YD-1</strain>
    </source>
</reference>
<dbReference type="OrthoDB" id="5443440at2"/>
<accession>A0A5C5TYF0</accession>
<dbReference type="InterPro" id="IPR036866">
    <property type="entry name" value="RibonucZ/Hydroxyglut_hydro"/>
</dbReference>